<feature type="region of interest" description="Disordered" evidence="1">
    <location>
        <begin position="81"/>
        <end position="114"/>
    </location>
</feature>
<dbReference type="EMBL" id="ASHM01035855">
    <property type="protein sequence ID" value="PNX79369.1"/>
    <property type="molecule type" value="Genomic_DNA"/>
</dbReference>
<comment type="caution">
    <text evidence="2">The sequence shown here is derived from an EMBL/GenBank/DDBJ whole genome shotgun (WGS) entry which is preliminary data.</text>
</comment>
<dbReference type="Proteomes" id="UP000236291">
    <property type="component" value="Unassembled WGS sequence"/>
</dbReference>
<reference evidence="2 3" key="1">
    <citation type="journal article" date="2014" name="Am. J. Bot.">
        <title>Genome assembly and annotation for red clover (Trifolium pratense; Fabaceae).</title>
        <authorList>
            <person name="Istvanek J."/>
            <person name="Jaros M."/>
            <person name="Krenek A."/>
            <person name="Repkova J."/>
        </authorList>
    </citation>
    <scope>NUCLEOTIDE SEQUENCE [LARGE SCALE GENOMIC DNA]</scope>
    <source>
        <strain evidence="3">cv. Tatra</strain>
        <tissue evidence="2">Young leaves</tissue>
    </source>
</reference>
<proteinExistence type="predicted"/>
<evidence type="ECO:0000256" key="1">
    <source>
        <dbReference type="SAM" id="MobiDB-lite"/>
    </source>
</evidence>
<evidence type="ECO:0000313" key="2">
    <source>
        <dbReference type="EMBL" id="PNX79369.1"/>
    </source>
</evidence>
<feature type="non-terminal residue" evidence="2">
    <location>
        <position position="1"/>
    </location>
</feature>
<dbReference type="AlphaFoldDB" id="A0A2K3LLJ0"/>
<protein>
    <submittedName>
        <fullName evidence="2">Uncharacterized protein</fullName>
    </submittedName>
</protein>
<evidence type="ECO:0000313" key="3">
    <source>
        <dbReference type="Proteomes" id="UP000236291"/>
    </source>
</evidence>
<name>A0A2K3LLJ0_TRIPR</name>
<sequence>SSVNLSGCGGLLRDSSRVCLVSYACKLGTCNALHAEMWDMYIGTPLQLIKSKYPTHFFMSMKPLCQSSFFILVAATRHQQKPRQAYRSAEKGISAPATKLTEKTQNHGRKFCSS</sequence>
<gene>
    <name evidence="2" type="ORF">L195_g035354</name>
</gene>
<organism evidence="2 3">
    <name type="scientific">Trifolium pratense</name>
    <name type="common">Red clover</name>
    <dbReference type="NCBI Taxonomy" id="57577"/>
    <lineage>
        <taxon>Eukaryota</taxon>
        <taxon>Viridiplantae</taxon>
        <taxon>Streptophyta</taxon>
        <taxon>Embryophyta</taxon>
        <taxon>Tracheophyta</taxon>
        <taxon>Spermatophyta</taxon>
        <taxon>Magnoliopsida</taxon>
        <taxon>eudicotyledons</taxon>
        <taxon>Gunneridae</taxon>
        <taxon>Pentapetalae</taxon>
        <taxon>rosids</taxon>
        <taxon>fabids</taxon>
        <taxon>Fabales</taxon>
        <taxon>Fabaceae</taxon>
        <taxon>Papilionoideae</taxon>
        <taxon>50 kb inversion clade</taxon>
        <taxon>NPAAA clade</taxon>
        <taxon>Hologalegina</taxon>
        <taxon>IRL clade</taxon>
        <taxon>Trifolieae</taxon>
        <taxon>Trifolium</taxon>
    </lineage>
</organism>
<reference evidence="2 3" key="2">
    <citation type="journal article" date="2017" name="Front. Plant Sci.">
        <title>Gene Classification and Mining of Molecular Markers Useful in Red Clover (Trifolium pratense) Breeding.</title>
        <authorList>
            <person name="Istvanek J."/>
            <person name="Dluhosova J."/>
            <person name="Dluhos P."/>
            <person name="Patkova L."/>
            <person name="Nedelnik J."/>
            <person name="Repkova J."/>
        </authorList>
    </citation>
    <scope>NUCLEOTIDE SEQUENCE [LARGE SCALE GENOMIC DNA]</scope>
    <source>
        <strain evidence="3">cv. Tatra</strain>
        <tissue evidence="2">Young leaves</tissue>
    </source>
</reference>
<accession>A0A2K3LLJ0</accession>